<comment type="caution">
    <text evidence="2">The sequence shown here is derived from an EMBL/GenBank/DDBJ whole genome shotgun (WGS) entry which is preliminary data.</text>
</comment>
<feature type="compositionally biased region" description="Low complexity" evidence="1">
    <location>
        <begin position="133"/>
        <end position="145"/>
    </location>
</feature>
<proteinExistence type="predicted"/>
<dbReference type="Pfam" id="PF23373">
    <property type="entry name" value="DUF7093"/>
    <property type="match status" value="1"/>
</dbReference>
<dbReference type="Proteomes" id="UP001321047">
    <property type="component" value="Unassembled WGS sequence"/>
</dbReference>
<feature type="compositionally biased region" description="Polar residues" evidence="1">
    <location>
        <begin position="271"/>
        <end position="292"/>
    </location>
</feature>
<keyword evidence="3" id="KW-1185">Reference proteome</keyword>
<dbReference type="AlphaFoldDB" id="A0AAP2Z5A9"/>
<dbReference type="RefSeq" id="WP_342806355.1">
    <property type="nucleotide sequence ID" value="NZ_JAOPJZ010000002.1"/>
</dbReference>
<feature type="region of interest" description="Disordered" evidence="1">
    <location>
        <begin position="1"/>
        <end position="25"/>
    </location>
</feature>
<dbReference type="EMBL" id="JAOPJZ010000002">
    <property type="protein sequence ID" value="MCU4751004.1"/>
    <property type="molecule type" value="Genomic_DNA"/>
</dbReference>
<reference evidence="2 3" key="1">
    <citation type="submission" date="2022-09" db="EMBL/GenBank/DDBJ databases">
        <title>Enrichment on poylsaccharides allowed isolation of novel metabolic and taxonomic groups of Haloarchaea.</title>
        <authorList>
            <person name="Sorokin D.Y."/>
            <person name="Elcheninov A.G."/>
            <person name="Khizhniak T.V."/>
            <person name="Kolganova T.V."/>
            <person name="Kublanov I.V."/>
        </authorList>
    </citation>
    <scope>NUCLEOTIDE SEQUENCE [LARGE SCALE GENOMIC DNA]</scope>
    <source>
        <strain evidence="2 3">AArc-curdl1</strain>
    </source>
</reference>
<feature type="region of interest" description="Disordered" evidence="1">
    <location>
        <begin position="50"/>
        <end position="294"/>
    </location>
</feature>
<sequence length="337" mass="35377">MALRCSLLGHDYDDPTVQRDREERGSEVVVTVTEFQRCQRCGVEKILSENTEVTSLENGHDLPDSPAPVTEGEHDSVGDEHPAEASEPTPSGDDAVAADTALESGADTPPDEDVEILDSEADPSDTASSDPGVASSTESATAADSDVSEGTDADEPDVPTDEDGDPITDDAEILDETEPPRDGDRGHGEWPDSDDVGPPVGAANEQTAWPDDDGTDDAADLARQQATAGEPVESTGPRDLTEEATQPPAAEEDEPVTDDAVFVDAEADSVEGQSASYTGIESAQSAPNPGESTTRDGVATEFFCPQCSFVAPGDRGSLRQGDICPECKRGYLGERER</sequence>
<gene>
    <name evidence="2" type="ORF">OB919_03250</name>
</gene>
<organism evidence="2 3">
    <name type="scientific">Natronosalvus hydrolyticus</name>
    <dbReference type="NCBI Taxonomy" id="2979988"/>
    <lineage>
        <taxon>Archaea</taxon>
        <taxon>Methanobacteriati</taxon>
        <taxon>Methanobacteriota</taxon>
        <taxon>Stenosarchaea group</taxon>
        <taxon>Halobacteria</taxon>
        <taxon>Halobacteriales</taxon>
        <taxon>Natrialbaceae</taxon>
        <taxon>Natronosalvus</taxon>
    </lineage>
</organism>
<evidence type="ECO:0000313" key="2">
    <source>
        <dbReference type="EMBL" id="MCU4751004.1"/>
    </source>
</evidence>
<feature type="compositionally biased region" description="Acidic residues" evidence="1">
    <location>
        <begin position="109"/>
        <end position="123"/>
    </location>
</feature>
<evidence type="ECO:0000313" key="3">
    <source>
        <dbReference type="Proteomes" id="UP001321047"/>
    </source>
</evidence>
<protein>
    <submittedName>
        <fullName evidence="2">Uncharacterized protein</fullName>
    </submittedName>
</protein>
<evidence type="ECO:0000256" key="1">
    <source>
        <dbReference type="SAM" id="MobiDB-lite"/>
    </source>
</evidence>
<accession>A0AAP2Z5A9</accession>
<feature type="compositionally biased region" description="Basic and acidic residues" evidence="1">
    <location>
        <begin position="10"/>
        <end position="25"/>
    </location>
</feature>
<feature type="compositionally biased region" description="Acidic residues" evidence="1">
    <location>
        <begin position="146"/>
        <end position="177"/>
    </location>
</feature>
<feature type="compositionally biased region" description="Basic and acidic residues" evidence="1">
    <location>
        <begin position="178"/>
        <end position="190"/>
    </location>
</feature>
<feature type="compositionally biased region" description="Basic and acidic residues" evidence="1">
    <location>
        <begin position="71"/>
        <end position="84"/>
    </location>
</feature>
<name>A0AAP2Z5A9_9EURY</name>
<feature type="compositionally biased region" description="Acidic residues" evidence="1">
    <location>
        <begin position="210"/>
        <end position="219"/>
    </location>
</feature>
<dbReference type="InterPro" id="IPR055519">
    <property type="entry name" value="DUF7093"/>
</dbReference>